<reference evidence="1 2" key="1">
    <citation type="submission" date="2007-01" db="EMBL/GenBank/DDBJ databases">
        <authorList>
            <person name="Haygood M."/>
            <person name="Podell S."/>
            <person name="Anderson C."/>
            <person name="Hopkinson B."/>
            <person name="Roe K."/>
            <person name="Barbeau K."/>
            <person name="Gaasterland T."/>
            <person name="Ferriera S."/>
            <person name="Johnson J."/>
            <person name="Kravitz S."/>
            <person name="Beeson K."/>
            <person name="Sutton G."/>
            <person name="Rogers Y.-H."/>
            <person name="Friedman R."/>
            <person name="Frazier M."/>
            <person name="Venter J.C."/>
        </authorList>
    </citation>
    <scope>NUCLEOTIDE SEQUENCE [LARGE SCALE GENOMIC DNA]</scope>
    <source>
        <strain evidence="1 2">ATCC 23134</strain>
    </source>
</reference>
<dbReference type="AlphaFoldDB" id="A1ZPG1"/>
<evidence type="ECO:0000313" key="2">
    <source>
        <dbReference type="Proteomes" id="UP000004095"/>
    </source>
</evidence>
<dbReference type="RefSeq" id="WP_002699046.1">
    <property type="nucleotide sequence ID" value="NZ_AAWS01000021.1"/>
</dbReference>
<sequence>MNIQQHDGSWKRAGNQLTLSGIGANQEDKEVFKIIKLTSRLLVLQKEDGNKIAFVAQ</sequence>
<protein>
    <submittedName>
        <fullName evidence="1">Uncharacterized protein</fullName>
    </submittedName>
</protein>
<name>A1ZPG1_MICM2</name>
<gene>
    <name evidence="1" type="ORF">M23134_03768</name>
</gene>
<evidence type="ECO:0000313" key="1">
    <source>
        <dbReference type="EMBL" id="EAY27700.1"/>
    </source>
</evidence>
<keyword evidence="2" id="KW-1185">Reference proteome</keyword>
<proteinExistence type="predicted"/>
<dbReference type="EMBL" id="AAWS01000021">
    <property type="protein sequence ID" value="EAY27700.1"/>
    <property type="molecule type" value="Genomic_DNA"/>
</dbReference>
<comment type="caution">
    <text evidence="1">The sequence shown here is derived from an EMBL/GenBank/DDBJ whole genome shotgun (WGS) entry which is preliminary data.</text>
</comment>
<organism evidence="1 2">
    <name type="scientific">Microscilla marina ATCC 23134</name>
    <dbReference type="NCBI Taxonomy" id="313606"/>
    <lineage>
        <taxon>Bacteria</taxon>
        <taxon>Pseudomonadati</taxon>
        <taxon>Bacteroidota</taxon>
        <taxon>Cytophagia</taxon>
        <taxon>Cytophagales</taxon>
        <taxon>Microscillaceae</taxon>
        <taxon>Microscilla</taxon>
    </lineage>
</organism>
<dbReference type="Proteomes" id="UP000004095">
    <property type="component" value="Unassembled WGS sequence"/>
</dbReference>
<accession>A1ZPG1</accession>